<dbReference type="RefSeq" id="WP_096919982.1">
    <property type="nucleotide sequence ID" value="NZ_CP029487.1"/>
</dbReference>
<dbReference type="SUPFAM" id="SSF55073">
    <property type="entry name" value="Nucleotide cyclase"/>
    <property type="match status" value="1"/>
</dbReference>
<dbReference type="InterPro" id="IPR029787">
    <property type="entry name" value="Nucleotide_cyclase"/>
</dbReference>
<dbReference type="EMBL" id="CP029487">
    <property type="protein sequence ID" value="QCT71001.1"/>
    <property type="molecule type" value="Genomic_DNA"/>
</dbReference>
<dbReference type="PROSITE" id="PS50887">
    <property type="entry name" value="GGDEF"/>
    <property type="match status" value="1"/>
</dbReference>
<evidence type="ECO:0000259" key="1">
    <source>
        <dbReference type="PROSITE" id="PS50887"/>
    </source>
</evidence>
<dbReference type="InterPro" id="IPR043128">
    <property type="entry name" value="Rev_trsase/Diguanyl_cyclase"/>
</dbReference>
<dbReference type="KEGG" id="emt:CPZ25_006555"/>
<sequence length="113" mass="12618">MKKSTDQGIILTNSLIDNYFSELDTIAIFCGVNTGINDTYEHQTDDDVLFSLAQILFHCFRETDIIARFGGGEFFVWIKDLPTLEVVRQKAEMRCNITAASPNIPISLSIGIA</sequence>
<protein>
    <submittedName>
        <fullName evidence="2">GGDEF domain-containing protein</fullName>
    </submittedName>
</protein>
<dbReference type="Pfam" id="PF00990">
    <property type="entry name" value="GGDEF"/>
    <property type="match status" value="1"/>
</dbReference>
<dbReference type="Proteomes" id="UP000218387">
    <property type="component" value="Chromosome"/>
</dbReference>
<proteinExistence type="predicted"/>
<evidence type="ECO:0000313" key="3">
    <source>
        <dbReference type="Proteomes" id="UP000218387"/>
    </source>
</evidence>
<feature type="domain" description="GGDEF" evidence="1">
    <location>
        <begin position="21"/>
        <end position="113"/>
    </location>
</feature>
<dbReference type="Gene3D" id="3.30.70.270">
    <property type="match status" value="1"/>
</dbReference>
<reference evidence="2 3" key="1">
    <citation type="submission" date="2018-05" db="EMBL/GenBank/DDBJ databases">
        <title>Genome comparison of Eubacterium sp.</title>
        <authorList>
            <person name="Feng Y."/>
            <person name="Sanchez-Andrea I."/>
            <person name="Stams A.J.M."/>
            <person name="De Vos W.M."/>
        </authorList>
    </citation>
    <scope>NUCLEOTIDE SEQUENCE [LARGE SCALE GENOMIC DNA]</scope>
    <source>
        <strain evidence="2 3">YI</strain>
    </source>
</reference>
<dbReference type="InterPro" id="IPR000160">
    <property type="entry name" value="GGDEF_dom"/>
</dbReference>
<accession>A0A4P9C8B1</accession>
<gene>
    <name evidence="2" type="ORF">CPZ25_006555</name>
</gene>
<dbReference type="AlphaFoldDB" id="A0A4P9C8B1"/>
<keyword evidence="3" id="KW-1185">Reference proteome</keyword>
<dbReference type="NCBIfam" id="TIGR00254">
    <property type="entry name" value="GGDEF"/>
    <property type="match status" value="1"/>
</dbReference>
<organism evidence="2 3">
    <name type="scientific">Eubacterium maltosivorans</name>
    <dbReference type="NCBI Taxonomy" id="2041044"/>
    <lineage>
        <taxon>Bacteria</taxon>
        <taxon>Bacillati</taxon>
        <taxon>Bacillota</taxon>
        <taxon>Clostridia</taxon>
        <taxon>Eubacteriales</taxon>
        <taxon>Eubacteriaceae</taxon>
        <taxon>Eubacterium</taxon>
    </lineage>
</organism>
<name>A0A4P9C8B1_EUBML</name>
<evidence type="ECO:0000313" key="2">
    <source>
        <dbReference type="EMBL" id="QCT71001.1"/>
    </source>
</evidence>